<evidence type="ECO:0000313" key="3">
    <source>
        <dbReference type="Proteomes" id="UP000094444"/>
    </source>
</evidence>
<dbReference type="AlphaFoldDB" id="A0A2P5HU69"/>
<evidence type="ECO:0000313" key="2">
    <source>
        <dbReference type="EMBL" id="POS73792.1"/>
    </source>
</evidence>
<comment type="caution">
    <text evidence="2">The sequence shown here is derived from an EMBL/GenBank/DDBJ whole genome shotgun (WGS) entry which is preliminary data.</text>
</comment>
<keyword evidence="3" id="KW-1185">Reference proteome</keyword>
<dbReference type="Proteomes" id="UP000094444">
    <property type="component" value="Unassembled WGS sequence"/>
</dbReference>
<protein>
    <submittedName>
        <fullName evidence="2">Uncharacterized protein</fullName>
    </submittedName>
</protein>
<feature type="region of interest" description="Disordered" evidence="1">
    <location>
        <begin position="1"/>
        <end position="31"/>
    </location>
</feature>
<feature type="compositionally biased region" description="Pro residues" evidence="1">
    <location>
        <begin position="1"/>
        <end position="10"/>
    </location>
</feature>
<gene>
    <name evidence="2" type="ORF">DHEL01_v207809</name>
</gene>
<proteinExistence type="predicted"/>
<dbReference type="EMBL" id="MAVT02000733">
    <property type="protein sequence ID" value="POS73792.1"/>
    <property type="molecule type" value="Genomic_DNA"/>
</dbReference>
<dbReference type="InParanoid" id="A0A2P5HU69"/>
<evidence type="ECO:0000256" key="1">
    <source>
        <dbReference type="SAM" id="MobiDB-lite"/>
    </source>
</evidence>
<dbReference type="OrthoDB" id="5426982at2759"/>
<organism evidence="2 3">
    <name type="scientific">Diaporthe helianthi</name>
    <dbReference type="NCBI Taxonomy" id="158607"/>
    <lineage>
        <taxon>Eukaryota</taxon>
        <taxon>Fungi</taxon>
        <taxon>Dikarya</taxon>
        <taxon>Ascomycota</taxon>
        <taxon>Pezizomycotina</taxon>
        <taxon>Sordariomycetes</taxon>
        <taxon>Sordariomycetidae</taxon>
        <taxon>Diaporthales</taxon>
        <taxon>Diaporthaceae</taxon>
        <taxon>Diaporthe</taxon>
    </lineage>
</organism>
<name>A0A2P5HU69_DIAHE</name>
<sequence>MAQIDPLPPYEPDDPTVVPTSTKRELMRNDTPESRFVDQVGQAVEDHEDRPTMRFTEFDIFRHAIPEQDQTLLIEKLRALHTREYTTPLSPPPVDIECLAQKCLGWIVNEDVPQNETDFVSQLTSHASARALEDGLDRATVSLFQDFVLATTLAYTAWRDHRSPAQRLSVHDLHRASSLAGSSLLQKLDQHFDSATLDKAQRPTLQTLFIVLFGTILGVAYSTQIGARPSTFSAELIGKIPTESPTADINLKGRLCHLLADKLALLAGLLWDDNAKAADTARSRVLDGCLMGRWARSGRWVWGNLMPHYAWPPPNDNSPDWLVHRPGGTFQPVPRAAMMRYPEVLSPLMPRMDSSDRGKRRSMLIVGPTAHGQHMYARMRTHPGSEGPSLFV</sequence>
<feature type="compositionally biased region" description="Basic and acidic residues" evidence="1">
    <location>
        <begin position="22"/>
        <end position="31"/>
    </location>
</feature>
<accession>A0A2P5HU69</accession>
<reference evidence="2" key="1">
    <citation type="submission" date="2017-09" db="EMBL/GenBank/DDBJ databases">
        <title>Polyketide synthases of a Diaporthe helianthi virulent isolate.</title>
        <authorList>
            <person name="Baroncelli R."/>
        </authorList>
    </citation>
    <scope>NUCLEOTIDE SEQUENCE [LARGE SCALE GENOMIC DNA]</scope>
    <source>
        <strain evidence="2">7/96</strain>
    </source>
</reference>